<feature type="transmembrane region" description="Helical" evidence="1">
    <location>
        <begin position="12"/>
        <end position="31"/>
    </location>
</feature>
<sequence>MEFLQTVINTLKNKLTATAAICILVFLLVVHPSFWDLLFTAIIMVPITLILNSKKEK</sequence>
<keyword evidence="1" id="KW-0812">Transmembrane</keyword>
<dbReference type="RefSeq" id="WP_156655745.1">
    <property type="nucleotide sequence ID" value="NZ_AYYP01000033.1"/>
</dbReference>
<dbReference type="Proteomes" id="UP000051008">
    <property type="component" value="Unassembled WGS sequence"/>
</dbReference>
<feature type="transmembrane region" description="Helical" evidence="1">
    <location>
        <begin position="37"/>
        <end position="53"/>
    </location>
</feature>
<accession>A0A0R2ABY0</accession>
<organism evidence="2 3">
    <name type="scientific">Ligilactobacillus agilis DSM 20509</name>
    <dbReference type="NCBI Taxonomy" id="1423718"/>
    <lineage>
        <taxon>Bacteria</taxon>
        <taxon>Bacillati</taxon>
        <taxon>Bacillota</taxon>
        <taxon>Bacilli</taxon>
        <taxon>Lactobacillales</taxon>
        <taxon>Lactobacillaceae</taxon>
        <taxon>Ligilactobacillus</taxon>
    </lineage>
</organism>
<keyword evidence="3" id="KW-1185">Reference proteome</keyword>
<dbReference type="PATRIC" id="fig|1423718.3.peg.1996"/>
<evidence type="ECO:0000313" key="2">
    <source>
        <dbReference type="EMBL" id="KRM64367.1"/>
    </source>
</evidence>
<keyword evidence="1" id="KW-1133">Transmembrane helix</keyword>
<protein>
    <submittedName>
        <fullName evidence="2">Uncharacterized protein</fullName>
    </submittedName>
</protein>
<comment type="caution">
    <text evidence="2">The sequence shown here is derived from an EMBL/GenBank/DDBJ whole genome shotgun (WGS) entry which is preliminary data.</text>
</comment>
<gene>
    <name evidence="2" type="ORF">FC14_GL001922</name>
</gene>
<dbReference type="EMBL" id="AYYP01000033">
    <property type="protein sequence ID" value="KRM64367.1"/>
    <property type="molecule type" value="Genomic_DNA"/>
</dbReference>
<dbReference type="GeneID" id="75138161"/>
<dbReference type="AlphaFoldDB" id="A0A0R2ABY0"/>
<evidence type="ECO:0000256" key="1">
    <source>
        <dbReference type="SAM" id="Phobius"/>
    </source>
</evidence>
<proteinExistence type="predicted"/>
<keyword evidence="1" id="KW-0472">Membrane</keyword>
<evidence type="ECO:0000313" key="3">
    <source>
        <dbReference type="Proteomes" id="UP000051008"/>
    </source>
</evidence>
<name>A0A0R2ABY0_9LACO</name>
<reference evidence="2 3" key="1">
    <citation type="journal article" date="2015" name="Genome Announc.">
        <title>Expanding the biotechnology potential of lactobacilli through comparative genomics of 213 strains and associated genera.</title>
        <authorList>
            <person name="Sun Z."/>
            <person name="Harris H.M."/>
            <person name="McCann A."/>
            <person name="Guo C."/>
            <person name="Argimon S."/>
            <person name="Zhang W."/>
            <person name="Yang X."/>
            <person name="Jeffery I.B."/>
            <person name="Cooney J.C."/>
            <person name="Kagawa T.F."/>
            <person name="Liu W."/>
            <person name="Song Y."/>
            <person name="Salvetti E."/>
            <person name="Wrobel A."/>
            <person name="Rasinkangas P."/>
            <person name="Parkhill J."/>
            <person name="Rea M.C."/>
            <person name="O'Sullivan O."/>
            <person name="Ritari J."/>
            <person name="Douillard F.P."/>
            <person name="Paul Ross R."/>
            <person name="Yang R."/>
            <person name="Briner A.E."/>
            <person name="Felis G.E."/>
            <person name="de Vos W.M."/>
            <person name="Barrangou R."/>
            <person name="Klaenhammer T.R."/>
            <person name="Caufield P.W."/>
            <person name="Cui Y."/>
            <person name="Zhang H."/>
            <person name="O'Toole P.W."/>
        </authorList>
    </citation>
    <scope>NUCLEOTIDE SEQUENCE [LARGE SCALE GENOMIC DNA]</scope>
    <source>
        <strain evidence="2 3">DSM 20509</strain>
    </source>
</reference>